<dbReference type="Pfam" id="PF12874">
    <property type="entry name" value="zf-met"/>
    <property type="match status" value="1"/>
</dbReference>
<keyword evidence="1" id="KW-0479">Metal-binding</keyword>
<evidence type="ECO:0000313" key="8">
    <source>
        <dbReference type="Proteomes" id="UP000297245"/>
    </source>
</evidence>
<evidence type="ECO:0000259" key="6">
    <source>
        <dbReference type="PROSITE" id="PS50157"/>
    </source>
</evidence>
<evidence type="ECO:0000256" key="5">
    <source>
        <dbReference type="PROSITE-ProRule" id="PRU00042"/>
    </source>
</evidence>
<dbReference type="AlphaFoldDB" id="A0A4V4HGY1"/>
<name>A0A4V4HGY1_DENBC</name>
<dbReference type="PANTHER" id="PTHR24379">
    <property type="entry name" value="KRAB AND ZINC FINGER DOMAIN-CONTAINING"/>
    <property type="match status" value="1"/>
</dbReference>
<protein>
    <recommendedName>
        <fullName evidence="6">C2H2-type domain-containing protein</fullName>
    </recommendedName>
</protein>
<evidence type="ECO:0000256" key="1">
    <source>
        <dbReference type="ARBA" id="ARBA00022723"/>
    </source>
</evidence>
<dbReference type="SUPFAM" id="SSF57667">
    <property type="entry name" value="beta-beta-alpha zinc fingers"/>
    <property type="match status" value="2"/>
</dbReference>
<dbReference type="SMART" id="SM00355">
    <property type="entry name" value="ZnF_C2H2"/>
    <property type="match status" value="8"/>
</dbReference>
<dbReference type="GO" id="GO:0008270">
    <property type="term" value="F:zinc ion binding"/>
    <property type="evidence" value="ECO:0007669"/>
    <property type="project" value="UniProtKB-KW"/>
</dbReference>
<dbReference type="Pfam" id="PF12171">
    <property type="entry name" value="zf-C2H2_jaz"/>
    <property type="match status" value="1"/>
</dbReference>
<evidence type="ECO:0000256" key="2">
    <source>
        <dbReference type="ARBA" id="ARBA00022737"/>
    </source>
</evidence>
<gene>
    <name evidence="7" type="ORF">K435DRAFT_656811</name>
</gene>
<keyword evidence="8" id="KW-1185">Reference proteome</keyword>
<evidence type="ECO:0000256" key="3">
    <source>
        <dbReference type="ARBA" id="ARBA00022771"/>
    </source>
</evidence>
<keyword evidence="4" id="KW-0862">Zinc</keyword>
<dbReference type="PANTHER" id="PTHR24379:SF121">
    <property type="entry name" value="C2H2-TYPE DOMAIN-CONTAINING PROTEIN"/>
    <property type="match status" value="1"/>
</dbReference>
<evidence type="ECO:0000313" key="7">
    <source>
        <dbReference type="EMBL" id="THV00616.1"/>
    </source>
</evidence>
<proteinExistence type="predicted"/>
<feature type="domain" description="C2H2-type" evidence="6">
    <location>
        <begin position="104"/>
        <end position="133"/>
    </location>
</feature>
<dbReference type="InterPro" id="IPR022755">
    <property type="entry name" value="Znf_C2H2_jaz"/>
</dbReference>
<dbReference type="Gene3D" id="3.30.160.60">
    <property type="entry name" value="Classic Zinc Finger"/>
    <property type="match status" value="3"/>
</dbReference>
<dbReference type="InterPro" id="IPR013087">
    <property type="entry name" value="Znf_C2H2_type"/>
</dbReference>
<dbReference type="Proteomes" id="UP000297245">
    <property type="component" value="Unassembled WGS sequence"/>
</dbReference>
<sequence length="291" mass="34387">MEYCDRCDRWFPHWRALQQHKENHPSHNICRSCGLDFPTWNGLKEHWVQSPCHFYCQYCDLHFSDFEDLEEHYIDDHDYCRKCRRVFKNPTGLREHYRQSENHHYCEDCKRDFQSANNLTSHLNSSIHQARTVPCPFRGCGQSFITRSHLILHLESGKCSSGVNRSAVDRYVRQYDKNNVITDPSRLLTGPDELDRDAFYSANERAWNGRAYECYLCHNTFRTLAGLNQHLASPRHQEKIYLCPLSTCRQRFPTLSGLCQHIESQKCGVAKFRIVQRTLDDVMGKMRMLTM</sequence>
<evidence type="ECO:0000256" key="4">
    <source>
        <dbReference type="ARBA" id="ARBA00022833"/>
    </source>
</evidence>
<keyword evidence="2" id="KW-0677">Repeat</keyword>
<dbReference type="PROSITE" id="PS50157">
    <property type="entry name" value="ZINC_FINGER_C2H2_2"/>
    <property type="match status" value="1"/>
</dbReference>
<reference evidence="7 8" key="1">
    <citation type="journal article" date="2019" name="Nat. Ecol. Evol.">
        <title>Megaphylogeny resolves global patterns of mushroom evolution.</title>
        <authorList>
            <person name="Varga T."/>
            <person name="Krizsan K."/>
            <person name="Foldi C."/>
            <person name="Dima B."/>
            <person name="Sanchez-Garcia M."/>
            <person name="Sanchez-Ramirez S."/>
            <person name="Szollosi G.J."/>
            <person name="Szarkandi J.G."/>
            <person name="Papp V."/>
            <person name="Albert L."/>
            <person name="Andreopoulos W."/>
            <person name="Angelini C."/>
            <person name="Antonin V."/>
            <person name="Barry K.W."/>
            <person name="Bougher N.L."/>
            <person name="Buchanan P."/>
            <person name="Buyck B."/>
            <person name="Bense V."/>
            <person name="Catcheside P."/>
            <person name="Chovatia M."/>
            <person name="Cooper J."/>
            <person name="Damon W."/>
            <person name="Desjardin D."/>
            <person name="Finy P."/>
            <person name="Geml J."/>
            <person name="Haridas S."/>
            <person name="Hughes K."/>
            <person name="Justo A."/>
            <person name="Karasinski D."/>
            <person name="Kautmanova I."/>
            <person name="Kiss B."/>
            <person name="Kocsube S."/>
            <person name="Kotiranta H."/>
            <person name="LaButti K.M."/>
            <person name="Lechner B.E."/>
            <person name="Liimatainen K."/>
            <person name="Lipzen A."/>
            <person name="Lukacs Z."/>
            <person name="Mihaltcheva S."/>
            <person name="Morgado L.N."/>
            <person name="Niskanen T."/>
            <person name="Noordeloos M.E."/>
            <person name="Ohm R.A."/>
            <person name="Ortiz-Santana B."/>
            <person name="Ovrebo C."/>
            <person name="Racz N."/>
            <person name="Riley R."/>
            <person name="Savchenko A."/>
            <person name="Shiryaev A."/>
            <person name="Soop K."/>
            <person name="Spirin V."/>
            <person name="Szebenyi C."/>
            <person name="Tomsovsky M."/>
            <person name="Tulloss R.E."/>
            <person name="Uehling J."/>
            <person name="Grigoriev I.V."/>
            <person name="Vagvolgyi C."/>
            <person name="Papp T."/>
            <person name="Martin F.M."/>
            <person name="Miettinen O."/>
            <person name="Hibbett D.S."/>
            <person name="Nagy L.G."/>
        </authorList>
    </citation>
    <scope>NUCLEOTIDE SEQUENCE [LARGE SCALE GENOMIC DNA]</scope>
    <source>
        <strain evidence="7 8">CBS 962.96</strain>
    </source>
</reference>
<dbReference type="EMBL" id="ML179101">
    <property type="protein sequence ID" value="THV00616.1"/>
    <property type="molecule type" value="Genomic_DNA"/>
</dbReference>
<accession>A0A4V4HGY1</accession>
<dbReference type="Pfam" id="PF00096">
    <property type="entry name" value="zf-C2H2"/>
    <property type="match status" value="1"/>
</dbReference>
<dbReference type="PROSITE" id="PS00028">
    <property type="entry name" value="ZINC_FINGER_C2H2_1"/>
    <property type="match status" value="3"/>
</dbReference>
<keyword evidence="3 5" id="KW-0863">Zinc-finger</keyword>
<dbReference type="InterPro" id="IPR036236">
    <property type="entry name" value="Znf_C2H2_sf"/>
</dbReference>
<organism evidence="7 8">
    <name type="scientific">Dendrothele bispora (strain CBS 962.96)</name>
    <dbReference type="NCBI Taxonomy" id="1314807"/>
    <lineage>
        <taxon>Eukaryota</taxon>
        <taxon>Fungi</taxon>
        <taxon>Dikarya</taxon>
        <taxon>Basidiomycota</taxon>
        <taxon>Agaricomycotina</taxon>
        <taxon>Agaricomycetes</taxon>
        <taxon>Agaricomycetidae</taxon>
        <taxon>Agaricales</taxon>
        <taxon>Agaricales incertae sedis</taxon>
        <taxon>Dendrothele</taxon>
    </lineage>
</organism>
<dbReference type="OrthoDB" id="6077919at2759"/>